<proteinExistence type="predicted"/>
<organism evidence="2 3">
    <name type="scientific">Ambrosia artemisiifolia</name>
    <name type="common">Common ragweed</name>
    <dbReference type="NCBI Taxonomy" id="4212"/>
    <lineage>
        <taxon>Eukaryota</taxon>
        <taxon>Viridiplantae</taxon>
        <taxon>Streptophyta</taxon>
        <taxon>Embryophyta</taxon>
        <taxon>Tracheophyta</taxon>
        <taxon>Spermatophyta</taxon>
        <taxon>Magnoliopsida</taxon>
        <taxon>eudicotyledons</taxon>
        <taxon>Gunneridae</taxon>
        <taxon>Pentapetalae</taxon>
        <taxon>asterids</taxon>
        <taxon>campanulids</taxon>
        <taxon>Asterales</taxon>
        <taxon>Asteraceae</taxon>
        <taxon>Asteroideae</taxon>
        <taxon>Heliantheae alliance</taxon>
        <taxon>Heliantheae</taxon>
        <taxon>Ambrosia</taxon>
    </lineage>
</organism>
<sequence length="90" mass="10609">FFKSDIRELTFVLQKRFKFPVKQCRALCWKSQQQGAICYCIERIYGVIVGGEPKAQRVDRFWIKTLASYTSTLIGFFFGLFFISTKYTNE</sequence>
<evidence type="ECO:0000256" key="1">
    <source>
        <dbReference type="SAM" id="Phobius"/>
    </source>
</evidence>
<keyword evidence="3" id="KW-1185">Reference proteome</keyword>
<gene>
    <name evidence="2" type="ORF">M8C21_009983</name>
</gene>
<reference evidence="2" key="1">
    <citation type="submission" date="2022-06" db="EMBL/GenBank/DDBJ databases">
        <title>Uncovering the hologenomic basis of an extraordinary plant invasion.</title>
        <authorList>
            <person name="Bieker V.C."/>
            <person name="Martin M.D."/>
            <person name="Gilbert T."/>
            <person name="Hodgins K."/>
            <person name="Battlay P."/>
            <person name="Petersen B."/>
            <person name="Wilson J."/>
        </authorList>
    </citation>
    <scope>NUCLEOTIDE SEQUENCE</scope>
    <source>
        <strain evidence="2">AA19_3_7</strain>
        <tissue evidence="2">Leaf</tissue>
    </source>
</reference>
<keyword evidence="1" id="KW-0472">Membrane</keyword>
<name>A0AAD5CQ43_AMBAR</name>
<dbReference type="Proteomes" id="UP001206925">
    <property type="component" value="Unassembled WGS sequence"/>
</dbReference>
<dbReference type="AlphaFoldDB" id="A0AAD5CQ43"/>
<evidence type="ECO:0000313" key="3">
    <source>
        <dbReference type="Proteomes" id="UP001206925"/>
    </source>
</evidence>
<feature type="non-terminal residue" evidence="2">
    <location>
        <position position="90"/>
    </location>
</feature>
<feature type="transmembrane region" description="Helical" evidence="1">
    <location>
        <begin position="61"/>
        <end position="83"/>
    </location>
</feature>
<dbReference type="EMBL" id="JAMZMK010007166">
    <property type="protein sequence ID" value="KAI7745672.1"/>
    <property type="molecule type" value="Genomic_DNA"/>
</dbReference>
<comment type="caution">
    <text evidence="2">The sequence shown here is derived from an EMBL/GenBank/DDBJ whole genome shotgun (WGS) entry which is preliminary data.</text>
</comment>
<protein>
    <submittedName>
        <fullName evidence="2">Uncharacterized protein</fullName>
    </submittedName>
</protein>
<keyword evidence="1" id="KW-1133">Transmembrane helix</keyword>
<accession>A0AAD5CQ43</accession>
<keyword evidence="1" id="KW-0812">Transmembrane</keyword>
<evidence type="ECO:0000313" key="2">
    <source>
        <dbReference type="EMBL" id="KAI7745672.1"/>
    </source>
</evidence>